<dbReference type="EMBL" id="CAEX01007746">
    <property type="protein sequence ID" value="CCD21476.1"/>
    <property type="molecule type" value="Genomic_DNA"/>
</dbReference>
<dbReference type="Proteomes" id="UP000009027">
    <property type="component" value="Unassembled WGS sequence"/>
</dbReference>
<keyword evidence="4" id="KW-1185">Reference proteome</keyword>
<accession>F9WV70</accession>
<keyword evidence="2" id="KW-0732">Signal</keyword>
<feature type="region of interest" description="Disordered" evidence="1">
    <location>
        <begin position="259"/>
        <end position="291"/>
    </location>
</feature>
<evidence type="ECO:0000313" key="3">
    <source>
        <dbReference type="EMBL" id="CCD21476.1"/>
    </source>
</evidence>
<reference evidence="3 4" key="1">
    <citation type="journal article" date="2012" name="Proc. Natl. Acad. Sci. U.S.A.">
        <title>Antigenic diversity is generated by distinct evolutionary mechanisms in African trypanosome species.</title>
        <authorList>
            <person name="Jackson A.P."/>
            <person name="Berry A."/>
            <person name="Aslett M."/>
            <person name="Allison H.C."/>
            <person name="Burton P."/>
            <person name="Vavrova-Anderson J."/>
            <person name="Brown R."/>
            <person name="Browne H."/>
            <person name="Corton N."/>
            <person name="Hauser H."/>
            <person name="Gamble J."/>
            <person name="Gilderthorp R."/>
            <person name="Marcello L."/>
            <person name="McQuillan J."/>
            <person name="Otto T.D."/>
            <person name="Quail M.A."/>
            <person name="Sanders M.J."/>
            <person name="van Tonder A."/>
            <person name="Ginger M.L."/>
            <person name="Field M.C."/>
            <person name="Barry J.D."/>
            <person name="Hertz-Fowler C."/>
            <person name="Berriman M."/>
        </authorList>
    </citation>
    <scope>NUCLEOTIDE SEQUENCE</scope>
    <source>
        <strain evidence="3 4">Y486</strain>
    </source>
</reference>
<evidence type="ECO:0000256" key="1">
    <source>
        <dbReference type="SAM" id="MobiDB-lite"/>
    </source>
</evidence>
<dbReference type="VEuPathDB" id="TriTrypDB:TvY486_0043780"/>
<proteinExistence type="predicted"/>
<name>F9WV70_TRYVY</name>
<dbReference type="AlphaFoldDB" id="F9WV70"/>
<feature type="chain" id="PRO_5003395126" evidence="2">
    <location>
        <begin position="21"/>
        <end position="372"/>
    </location>
</feature>
<feature type="compositionally biased region" description="Basic and acidic residues" evidence="1">
    <location>
        <begin position="275"/>
        <end position="291"/>
    </location>
</feature>
<organism evidence="3 4">
    <name type="scientific">Trypanosoma vivax (strain Y486)</name>
    <dbReference type="NCBI Taxonomy" id="1055687"/>
    <lineage>
        <taxon>Eukaryota</taxon>
        <taxon>Discoba</taxon>
        <taxon>Euglenozoa</taxon>
        <taxon>Kinetoplastea</taxon>
        <taxon>Metakinetoplastina</taxon>
        <taxon>Trypanosomatida</taxon>
        <taxon>Trypanosomatidae</taxon>
        <taxon>Trypanosoma</taxon>
        <taxon>Duttonella</taxon>
    </lineage>
</organism>
<sequence length="372" mass="40989">MKACPLALFALAVAASVVEGGRPLKYTEKVDEVCQFYHGMRLLTDRDKVKKFFKRYGCGDCSADEISFYAGSLRETFSKSYSVWKNCGDYSSTNCCLGVKSATYLGKQTESLWSECFLYSQQNSEAWDGQIENFVNKFLSAGGVLWEKWQDGVYLELERDSTRCTYTEGDNAWSGQSGGEIGGLFNVEVSEYLQDKVIMKLDGTVLESGNLYELLCLLSRTTYGRRIRIRGCEEVRAKEKHPPDNGADTSNAGVEIANTDERNHENQDEIQTSDESPKEMEPNEPTKREVVEDKGTAGVFVSRNGTLSARTQSGIASAADGRLKGVNGTETRAGEEVRAALVSSGVYTTHKVAAVLPLWGFVTGSVCGPRLF</sequence>
<evidence type="ECO:0000313" key="4">
    <source>
        <dbReference type="Proteomes" id="UP000009027"/>
    </source>
</evidence>
<feature type="signal peptide" evidence="2">
    <location>
        <begin position="1"/>
        <end position="20"/>
    </location>
</feature>
<gene>
    <name evidence="3" type="ORF">TvY486_0043780</name>
</gene>
<protein>
    <submittedName>
        <fullName evidence="3">Uncharacterized protein</fullName>
    </submittedName>
</protein>
<evidence type="ECO:0000256" key="2">
    <source>
        <dbReference type="SAM" id="SignalP"/>
    </source>
</evidence>